<evidence type="ECO:0000256" key="3">
    <source>
        <dbReference type="ARBA" id="ARBA00022840"/>
    </source>
</evidence>
<sequence length="266" mass="29481">MLQISDLSVTFGGLHALRNLDFQVTEGEIVSVIGPNGAGKTTFFNMISGMVTPTSGDIVFEGESLLGLDPSQVTERGIARTFQNVRLFANMTILENVMVAQHCRTDQKVFGALFQTNAFKSEENAIREYGEEVLSFFGTRLTGYRLEQPASVLSYANRRRLEIARAMATRPRLLLLDEPVAGMNPRESAELTALIGRLRSEWGFTIVIIEHDMSVVRDVSDRVVVLDHGESIAHGSYEQVANDPNVIEAYLGRQVQDEQAEEETSP</sequence>
<dbReference type="Pfam" id="PF12399">
    <property type="entry name" value="BCA_ABC_TP_C"/>
    <property type="match status" value="1"/>
</dbReference>
<dbReference type="SMART" id="SM00382">
    <property type="entry name" value="AAA"/>
    <property type="match status" value="1"/>
</dbReference>
<dbReference type="GO" id="GO:0016887">
    <property type="term" value="F:ATP hydrolysis activity"/>
    <property type="evidence" value="ECO:0007669"/>
    <property type="project" value="InterPro"/>
</dbReference>
<dbReference type="EMBL" id="UINC01000927">
    <property type="protein sequence ID" value="SUZ63863.1"/>
    <property type="molecule type" value="Genomic_DNA"/>
</dbReference>
<organism evidence="5">
    <name type="scientific">marine metagenome</name>
    <dbReference type="NCBI Taxonomy" id="408172"/>
    <lineage>
        <taxon>unclassified sequences</taxon>
        <taxon>metagenomes</taxon>
        <taxon>ecological metagenomes</taxon>
    </lineage>
</organism>
<dbReference type="PANTHER" id="PTHR45772">
    <property type="entry name" value="CONSERVED COMPONENT OF ABC TRANSPORTER FOR NATURAL AMINO ACIDS-RELATED"/>
    <property type="match status" value="1"/>
</dbReference>
<dbReference type="InterPro" id="IPR027417">
    <property type="entry name" value="P-loop_NTPase"/>
</dbReference>
<evidence type="ECO:0000313" key="5">
    <source>
        <dbReference type="EMBL" id="SUZ63863.1"/>
    </source>
</evidence>
<dbReference type="InterPro" id="IPR032823">
    <property type="entry name" value="BCA_ABC_TP_C"/>
</dbReference>
<dbReference type="Pfam" id="PF00005">
    <property type="entry name" value="ABC_tran"/>
    <property type="match status" value="1"/>
</dbReference>
<evidence type="ECO:0000259" key="4">
    <source>
        <dbReference type="PROSITE" id="PS50893"/>
    </source>
</evidence>
<dbReference type="GO" id="GO:0005886">
    <property type="term" value="C:plasma membrane"/>
    <property type="evidence" value="ECO:0007669"/>
    <property type="project" value="TreeGrafter"/>
</dbReference>
<keyword evidence="3" id="KW-0067">ATP-binding</keyword>
<keyword evidence="1" id="KW-0813">Transport</keyword>
<gene>
    <name evidence="5" type="ORF">METZ01_LOCUS16717</name>
</gene>
<dbReference type="CDD" id="cd03219">
    <property type="entry name" value="ABC_Mj1267_LivG_branched"/>
    <property type="match status" value="1"/>
</dbReference>
<keyword evidence="2" id="KW-0547">Nucleotide-binding</keyword>
<reference evidence="5" key="1">
    <citation type="submission" date="2018-05" db="EMBL/GenBank/DDBJ databases">
        <authorList>
            <person name="Lanie J.A."/>
            <person name="Ng W.-L."/>
            <person name="Kazmierczak K.M."/>
            <person name="Andrzejewski T.M."/>
            <person name="Davidsen T.M."/>
            <person name="Wayne K.J."/>
            <person name="Tettelin H."/>
            <person name="Glass J.I."/>
            <person name="Rusch D."/>
            <person name="Podicherti R."/>
            <person name="Tsui H.-C.T."/>
            <person name="Winkler M.E."/>
        </authorList>
    </citation>
    <scope>NUCLEOTIDE SEQUENCE</scope>
</reference>
<feature type="domain" description="ABC transporter" evidence="4">
    <location>
        <begin position="2"/>
        <end position="253"/>
    </location>
</feature>
<evidence type="ECO:0000256" key="2">
    <source>
        <dbReference type="ARBA" id="ARBA00022741"/>
    </source>
</evidence>
<dbReference type="InterPro" id="IPR051120">
    <property type="entry name" value="ABC_AA/LPS_Transport"/>
</dbReference>
<dbReference type="Gene3D" id="3.40.50.300">
    <property type="entry name" value="P-loop containing nucleotide triphosphate hydrolases"/>
    <property type="match status" value="1"/>
</dbReference>
<name>A0A381PED4_9ZZZZ</name>
<evidence type="ECO:0000256" key="1">
    <source>
        <dbReference type="ARBA" id="ARBA00022448"/>
    </source>
</evidence>
<dbReference type="PROSITE" id="PS50893">
    <property type="entry name" value="ABC_TRANSPORTER_2"/>
    <property type="match status" value="1"/>
</dbReference>
<dbReference type="AlphaFoldDB" id="A0A381PED4"/>
<accession>A0A381PED4</accession>
<dbReference type="GO" id="GO:0005524">
    <property type="term" value="F:ATP binding"/>
    <property type="evidence" value="ECO:0007669"/>
    <property type="project" value="UniProtKB-KW"/>
</dbReference>
<dbReference type="InterPro" id="IPR003593">
    <property type="entry name" value="AAA+_ATPase"/>
</dbReference>
<proteinExistence type="predicted"/>
<dbReference type="InterPro" id="IPR003439">
    <property type="entry name" value="ABC_transporter-like_ATP-bd"/>
</dbReference>
<dbReference type="FunFam" id="3.40.50.300:FF:000421">
    <property type="entry name" value="Branched-chain amino acid ABC transporter ATP-binding protein"/>
    <property type="match status" value="1"/>
</dbReference>
<dbReference type="SUPFAM" id="SSF52540">
    <property type="entry name" value="P-loop containing nucleoside triphosphate hydrolases"/>
    <property type="match status" value="1"/>
</dbReference>
<protein>
    <recommendedName>
        <fullName evidence="4">ABC transporter domain-containing protein</fullName>
    </recommendedName>
</protein>